<reference evidence="1" key="1">
    <citation type="submission" date="2022-03" db="EMBL/GenBank/DDBJ databases">
        <authorList>
            <person name="Martin C."/>
        </authorList>
    </citation>
    <scope>NUCLEOTIDE SEQUENCE</scope>
</reference>
<evidence type="ECO:0000313" key="1">
    <source>
        <dbReference type="EMBL" id="CAH1782553.1"/>
    </source>
</evidence>
<protein>
    <submittedName>
        <fullName evidence="1">Uncharacterized protein</fullName>
    </submittedName>
</protein>
<keyword evidence="2" id="KW-1185">Reference proteome</keyword>
<dbReference type="Proteomes" id="UP000749559">
    <property type="component" value="Unassembled WGS sequence"/>
</dbReference>
<dbReference type="EMBL" id="CAIIXF020000005">
    <property type="protein sequence ID" value="CAH1782553.1"/>
    <property type="molecule type" value="Genomic_DNA"/>
</dbReference>
<accession>A0A8S4NNP6</accession>
<gene>
    <name evidence="1" type="ORF">OFUS_LOCUS8988</name>
</gene>
<name>A0A8S4NNP6_OWEFU</name>
<dbReference type="AlphaFoldDB" id="A0A8S4NNP6"/>
<comment type="caution">
    <text evidence="1">The sequence shown here is derived from an EMBL/GenBank/DDBJ whole genome shotgun (WGS) entry which is preliminary data.</text>
</comment>
<proteinExistence type="predicted"/>
<organism evidence="1 2">
    <name type="scientific">Owenia fusiformis</name>
    <name type="common">Polychaete worm</name>
    <dbReference type="NCBI Taxonomy" id="6347"/>
    <lineage>
        <taxon>Eukaryota</taxon>
        <taxon>Metazoa</taxon>
        <taxon>Spiralia</taxon>
        <taxon>Lophotrochozoa</taxon>
        <taxon>Annelida</taxon>
        <taxon>Polychaeta</taxon>
        <taxon>Sedentaria</taxon>
        <taxon>Canalipalpata</taxon>
        <taxon>Sabellida</taxon>
        <taxon>Oweniida</taxon>
        <taxon>Oweniidae</taxon>
        <taxon>Owenia</taxon>
    </lineage>
</organism>
<sequence length="112" mass="12725">MTTPSTTLWAKQMKSNGGCYTQNDTDGYDDGFNDRDSRSILPGHNRSHMGHSCMDTTLNLHSNFVKNVGQVTFNCIYTLKCSLSKHFLISKHLNELIRYAINSQWSEAVLHQ</sequence>
<evidence type="ECO:0000313" key="2">
    <source>
        <dbReference type="Proteomes" id="UP000749559"/>
    </source>
</evidence>